<organism evidence="2 3">
    <name type="scientific">Cuscuta australis</name>
    <dbReference type="NCBI Taxonomy" id="267555"/>
    <lineage>
        <taxon>Eukaryota</taxon>
        <taxon>Viridiplantae</taxon>
        <taxon>Streptophyta</taxon>
        <taxon>Embryophyta</taxon>
        <taxon>Tracheophyta</taxon>
        <taxon>Spermatophyta</taxon>
        <taxon>Magnoliopsida</taxon>
        <taxon>eudicotyledons</taxon>
        <taxon>Gunneridae</taxon>
        <taxon>Pentapetalae</taxon>
        <taxon>asterids</taxon>
        <taxon>lamiids</taxon>
        <taxon>Solanales</taxon>
        <taxon>Convolvulaceae</taxon>
        <taxon>Cuscuteae</taxon>
        <taxon>Cuscuta</taxon>
        <taxon>Cuscuta subgen. Grammica</taxon>
        <taxon>Cuscuta sect. Cleistogrammica</taxon>
    </lineage>
</organism>
<accession>A0A328DVI3</accession>
<feature type="region of interest" description="Disordered" evidence="1">
    <location>
        <begin position="46"/>
        <end position="81"/>
    </location>
</feature>
<feature type="compositionally biased region" description="Polar residues" evidence="1">
    <location>
        <begin position="52"/>
        <end position="64"/>
    </location>
</feature>
<comment type="caution">
    <text evidence="2">The sequence shown here is derived from an EMBL/GenBank/DDBJ whole genome shotgun (WGS) entry which is preliminary data.</text>
</comment>
<gene>
    <name evidence="2" type="ORF">DM860_001995</name>
</gene>
<evidence type="ECO:0000313" key="3">
    <source>
        <dbReference type="Proteomes" id="UP000249390"/>
    </source>
</evidence>
<name>A0A328DVI3_9ASTE</name>
<keyword evidence="3" id="KW-1185">Reference proteome</keyword>
<dbReference type="Proteomes" id="UP000249390">
    <property type="component" value="Unassembled WGS sequence"/>
</dbReference>
<dbReference type="EMBL" id="NQVE01000076">
    <property type="protein sequence ID" value="RAL49704.1"/>
    <property type="molecule type" value="Genomic_DNA"/>
</dbReference>
<protein>
    <submittedName>
        <fullName evidence="2">Uncharacterized protein</fullName>
    </submittedName>
</protein>
<dbReference type="AlphaFoldDB" id="A0A328DVI3"/>
<sequence length="112" mass="12132">MGCQVTCNQHSFESLDIEKHPEVDLRERWDPAHAVISPLAGRGHDGVHFIGNSHQNSSTRSEGGNSRVGVPSEGEVGSNTQHGSLISSVVLLWWLQGEADPGKKVKFHNLGV</sequence>
<reference evidence="2 3" key="1">
    <citation type="submission" date="2018-06" db="EMBL/GenBank/DDBJ databases">
        <title>The Genome of Cuscuta australis (Dodder) Provides Insight into the Evolution of Plant Parasitism.</title>
        <authorList>
            <person name="Liu H."/>
        </authorList>
    </citation>
    <scope>NUCLEOTIDE SEQUENCE [LARGE SCALE GENOMIC DNA]</scope>
    <source>
        <strain evidence="3">cv. Yunnan</strain>
        <tissue evidence="2">Vines</tissue>
    </source>
</reference>
<evidence type="ECO:0000256" key="1">
    <source>
        <dbReference type="SAM" id="MobiDB-lite"/>
    </source>
</evidence>
<proteinExistence type="predicted"/>
<evidence type="ECO:0000313" key="2">
    <source>
        <dbReference type="EMBL" id="RAL49704.1"/>
    </source>
</evidence>